<evidence type="ECO:0000313" key="8">
    <source>
        <dbReference type="Proteomes" id="UP000033870"/>
    </source>
</evidence>
<keyword evidence="2 5" id="KW-0690">Ribosome biogenesis</keyword>
<comment type="similarity">
    <text evidence="5">Belongs to the YqgF HJR family.</text>
</comment>
<keyword evidence="1 5" id="KW-0963">Cytoplasm</keyword>
<dbReference type="InterPro" id="IPR012337">
    <property type="entry name" value="RNaseH-like_sf"/>
</dbReference>
<dbReference type="GO" id="GO:0000967">
    <property type="term" value="P:rRNA 5'-end processing"/>
    <property type="evidence" value="ECO:0007669"/>
    <property type="project" value="UniProtKB-UniRule"/>
</dbReference>
<comment type="caution">
    <text evidence="7">The sequence shown here is derived from an EMBL/GenBank/DDBJ whole genome shotgun (WGS) entry which is preliminary data.</text>
</comment>
<dbReference type="PANTHER" id="PTHR33317:SF4">
    <property type="entry name" value="POLYNUCLEOTIDYL TRANSFERASE, RIBONUCLEASE H-LIKE SUPERFAMILY PROTEIN"/>
    <property type="match status" value="1"/>
</dbReference>
<comment type="subcellular location">
    <subcellularLocation>
        <location evidence="5">Cytoplasm</location>
    </subcellularLocation>
</comment>
<name>A0A0G2ALR1_9BACT</name>
<dbReference type="HAMAP" id="MF_00651">
    <property type="entry name" value="Nuclease_YqgF"/>
    <property type="match status" value="1"/>
</dbReference>
<dbReference type="PANTHER" id="PTHR33317">
    <property type="entry name" value="POLYNUCLEOTIDYL TRANSFERASE, RIBONUCLEASE H-LIKE SUPERFAMILY PROTEIN"/>
    <property type="match status" value="1"/>
</dbReference>
<dbReference type="EC" id="3.1.-.-" evidence="5"/>
<evidence type="ECO:0000256" key="3">
    <source>
        <dbReference type="ARBA" id="ARBA00022722"/>
    </source>
</evidence>
<organism evidence="7 8">
    <name type="scientific">Candidatus Magasanikbacteria bacterium GW2011_GWA2_56_11</name>
    <dbReference type="NCBI Taxonomy" id="1619044"/>
    <lineage>
        <taxon>Bacteria</taxon>
        <taxon>Candidatus Magasanikiibacteriota</taxon>
    </lineage>
</organism>
<evidence type="ECO:0000259" key="6">
    <source>
        <dbReference type="SMART" id="SM00732"/>
    </source>
</evidence>
<dbReference type="NCBIfam" id="TIGR00250">
    <property type="entry name" value="RNAse_H_YqgF"/>
    <property type="match status" value="1"/>
</dbReference>
<dbReference type="InterPro" id="IPR037027">
    <property type="entry name" value="YqgF/RNaseH-like_dom_sf"/>
</dbReference>
<gene>
    <name evidence="7" type="ORF">UY92_C0009G0051</name>
</gene>
<dbReference type="Proteomes" id="UP000033870">
    <property type="component" value="Unassembled WGS sequence"/>
</dbReference>
<dbReference type="GO" id="GO:0004518">
    <property type="term" value="F:nuclease activity"/>
    <property type="evidence" value="ECO:0007669"/>
    <property type="project" value="UniProtKB-KW"/>
</dbReference>
<dbReference type="Gene3D" id="3.30.420.140">
    <property type="entry name" value="YqgF/RNase H-like domain"/>
    <property type="match status" value="1"/>
</dbReference>
<keyword evidence="3 5" id="KW-0540">Nuclease</keyword>
<protein>
    <recommendedName>
        <fullName evidence="5">Putative pre-16S rRNA nuclease</fullName>
        <ecNumber evidence="5">3.1.-.-</ecNumber>
    </recommendedName>
</protein>
<evidence type="ECO:0000256" key="5">
    <source>
        <dbReference type="HAMAP-Rule" id="MF_00651"/>
    </source>
</evidence>
<dbReference type="GO" id="GO:0016788">
    <property type="term" value="F:hydrolase activity, acting on ester bonds"/>
    <property type="evidence" value="ECO:0007669"/>
    <property type="project" value="UniProtKB-UniRule"/>
</dbReference>
<dbReference type="InterPro" id="IPR005227">
    <property type="entry name" value="YqgF"/>
</dbReference>
<accession>A0A0G2ALR1</accession>
<reference evidence="7 8" key="1">
    <citation type="journal article" date="2015" name="Nature">
        <title>rRNA introns, odd ribosomes, and small enigmatic genomes across a large radiation of phyla.</title>
        <authorList>
            <person name="Brown C.T."/>
            <person name="Hug L.A."/>
            <person name="Thomas B.C."/>
            <person name="Sharon I."/>
            <person name="Castelle C.J."/>
            <person name="Singh A."/>
            <person name="Wilkins M.J."/>
            <person name="Williams K.H."/>
            <person name="Banfield J.F."/>
        </authorList>
    </citation>
    <scope>NUCLEOTIDE SEQUENCE [LARGE SCALE GENOMIC DNA]</scope>
</reference>
<dbReference type="AlphaFoldDB" id="A0A0G2ALR1"/>
<evidence type="ECO:0000256" key="4">
    <source>
        <dbReference type="ARBA" id="ARBA00022801"/>
    </source>
</evidence>
<dbReference type="CDD" id="cd16964">
    <property type="entry name" value="YqgF"/>
    <property type="match status" value="1"/>
</dbReference>
<dbReference type="EMBL" id="LCRX01000009">
    <property type="protein sequence ID" value="KKW42247.1"/>
    <property type="molecule type" value="Genomic_DNA"/>
</dbReference>
<dbReference type="SMART" id="SM00732">
    <property type="entry name" value="YqgFc"/>
    <property type="match status" value="1"/>
</dbReference>
<evidence type="ECO:0000313" key="7">
    <source>
        <dbReference type="EMBL" id="KKW42247.1"/>
    </source>
</evidence>
<dbReference type="InterPro" id="IPR006641">
    <property type="entry name" value="YqgF/RNaseH-like_dom"/>
</dbReference>
<comment type="function">
    <text evidence="5">Could be a nuclease involved in processing of the 5'-end of pre-16S rRNA.</text>
</comment>
<sequence>MNILAIDYGSKNIGLAWVQAGLDVVLPFGRISALSGTGKGRGGVEDVARVIKEEGVGLAVVGLPLGLDGKENENTRRVRSFARELRQAAGIPVKLFDERFTSQAADRLGQGGASRDEKAAMAILETYLGQEKRSGSGPDRL</sequence>
<evidence type="ECO:0000256" key="1">
    <source>
        <dbReference type="ARBA" id="ARBA00022490"/>
    </source>
</evidence>
<feature type="domain" description="YqgF/RNase H-like" evidence="6">
    <location>
        <begin position="1"/>
        <end position="105"/>
    </location>
</feature>
<dbReference type="STRING" id="1619044.UY92_C0009G0051"/>
<keyword evidence="4 5" id="KW-0378">Hydrolase</keyword>
<proteinExistence type="inferred from homology"/>
<dbReference type="GO" id="GO:0005737">
    <property type="term" value="C:cytoplasm"/>
    <property type="evidence" value="ECO:0007669"/>
    <property type="project" value="UniProtKB-SubCell"/>
</dbReference>
<evidence type="ECO:0000256" key="2">
    <source>
        <dbReference type="ARBA" id="ARBA00022517"/>
    </source>
</evidence>
<dbReference type="Pfam" id="PF03652">
    <property type="entry name" value="RuvX"/>
    <property type="match status" value="1"/>
</dbReference>
<dbReference type="SUPFAM" id="SSF53098">
    <property type="entry name" value="Ribonuclease H-like"/>
    <property type="match status" value="1"/>
</dbReference>